<dbReference type="EMBL" id="JAAMOD010000447">
    <property type="protein sequence ID" value="KAF5228660.1"/>
    <property type="molecule type" value="Genomic_DNA"/>
</dbReference>
<evidence type="ECO:0000256" key="6">
    <source>
        <dbReference type="SAM" id="Phobius"/>
    </source>
</evidence>
<keyword evidence="4 6" id="KW-0472">Membrane</keyword>
<feature type="transmembrane region" description="Helical" evidence="6">
    <location>
        <begin position="151"/>
        <end position="175"/>
    </location>
</feature>
<feature type="transmembrane region" description="Helical" evidence="6">
    <location>
        <begin position="113"/>
        <end position="131"/>
    </location>
</feature>
<keyword evidence="8" id="KW-1185">Reference proteome</keyword>
<sequence length="311" mass="34792">MVNYYRYEPSLPANVIFSTIFALSSGVHLFQIFKRRTWFFIPFLVGSLFETIGFIGRAIGSDQAPDYTFGPYIMQSLLLLLGPTFYAASIYMILGRLIRLLKAEKHSLIRTSWLTKIFLLGDIISIALQGIGGGKLANADSPDDRETGENIIIAGLTVQILFFGLFIIVTGLFHFRFLEDFTGRKSIYGTKWERSLVLIYVASVLILIRSLFRMIEYIEGYDGELQSKEIYILVLDAVPMAIASTIFNVFHPSKFLNGTSENLADSETEDGLGYRQGHSLGTVGIRNVDSFTTSDPSQVKDGLQGMQKKSN</sequence>
<protein>
    <recommendedName>
        <fullName evidence="9">RTM1 protein</fullName>
    </recommendedName>
</protein>
<dbReference type="GO" id="GO:0016020">
    <property type="term" value="C:membrane"/>
    <property type="evidence" value="ECO:0007669"/>
    <property type="project" value="UniProtKB-SubCell"/>
</dbReference>
<feature type="transmembrane region" description="Helical" evidence="6">
    <location>
        <begin position="12"/>
        <end position="30"/>
    </location>
</feature>
<proteinExistence type="predicted"/>
<evidence type="ECO:0000256" key="2">
    <source>
        <dbReference type="ARBA" id="ARBA00022692"/>
    </source>
</evidence>
<accession>A0AAN5YZY5</accession>
<comment type="subcellular location">
    <subcellularLocation>
        <location evidence="1">Membrane</location>
        <topology evidence="1">Multi-pass membrane protein</topology>
    </subcellularLocation>
</comment>
<evidence type="ECO:0000256" key="5">
    <source>
        <dbReference type="SAM" id="MobiDB-lite"/>
    </source>
</evidence>
<gene>
    <name evidence="7" type="ORF">FAUST_10965</name>
</gene>
<comment type="caution">
    <text evidence="7">The sequence shown here is derived from an EMBL/GenBank/DDBJ whole genome shotgun (WGS) entry which is preliminary data.</text>
</comment>
<feature type="region of interest" description="Disordered" evidence="5">
    <location>
        <begin position="287"/>
        <end position="311"/>
    </location>
</feature>
<dbReference type="AlphaFoldDB" id="A0AAN5YZY5"/>
<organism evidence="7 8">
    <name type="scientific">Fusarium austroamericanum</name>
    <dbReference type="NCBI Taxonomy" id="282268"/>
    <lineage>
        <taxon>Eukaryota</taxon>
        <taxon>Fungi</taxon>
        <taxon>Dikarya</taxon>
        <taxon>Ascomycota</taxon>
        <taxon>Pezizomycotina</taxon>
        <taxon>Sordariomycetes</taxon>
        <taxon>Hypocreomycetidae</taxon>
        <taxon>Hypocreales</taxon>
        <taxon>Nectriaceae</taxon>
        <taxon>Fusarium</taxon>
    </lineage>
</organism>
<feature type="transmembrane region" description="Helical" evidence="6">
    <location>
        <begin position="37"/>
        <end position="60"/>
    </location>
</feature>
<dbReference type="Pfam" id="PF04479">
    <property type="entry name" value="RTA1"/>
    <property type="match status" value="1"/>
</dbReference>
<name>A0AAN5YZY5_FUSAU</name>
<dbReference type="InterPro" id="IPR007568">
    <property type="entry name" value="RTA1"/>
</dbReference>
<reference evidence="7 8" key="1">
    <citation type="submission" date="2020-02" db="EMBL/GenBank/DDBJ databases">
        <title>Identification and distribution of gene clusters putatively required for synthesis of sphingolipid metabolism inhibitors in phylogenetically diverse species of the filamentous fungus Fusarium.</title>
        <authorList>
            <person name="Kim H.-S."/>
            <person name="Busman M."/>
            <person name="Brown D.W."/>
            <person name="Divon H."/>
            <person name="Uhlig S."/>
            <person name="Proctor R.H."/>
        </authorList>
    </citation>
    <scope>NUCLEOTIDE SEQUENCE [LARGE SCALE GENOMIC DNA]</scope>
    <source>
        <strain evidence="7 8">NRRL 2903</strain>
    </source>
</reference>
<keyword evidence="3 6" id="KW-1133">Transmembrane helix</keyword>
<dbReference type="PANTHER" id="PTHR31465:SF35">
    <property type="entry name" value="RTA1 DOMAIN PROTEIN-RELATED"/>
    <property type="match status" value="1"/>
</dbReference>
<evidence type="ECO:0000256" key="3">
    <source>
        <dbReference type="ARBA" id="ARBA00022989"/>
    </source>
</evidence>
<dbReference type="PANTHER" id="PTHR31465">
    <property type="entry name" value="PROTEIN RTA1-RELATED"/>
    <property type="match status" value="1"/>
</dbReference>
<evidence type="ECO:0000256" key="4">
    <source>
        <dbReference type="ARBA" id="ARBA00023136"/>
    </source>
</evidence>
<feature type="transmembrane region" description="Helical" evidence="6">
    <location>
        <begin position="72"/>
        <end position="93"/>
    </location>
</feature>
<evidence type="ECO:0000313" key="7">
    <source>
        <dbReference type="EMBL" id="KAF5228660.1"/>
    </source>
</evidence>
<feature type="transmembrane region" description="Helical" evidence="6">
    <location>
        <begin position="230"/>
        <end position="250"/>
    </location>
</feature>
<dbReference type="Proteomes" id="UP000537989">
    <property type="component" value="Unassembled WGS sequence"/>
</dbReference>
<evidence type="ECO:0008006" key="9">
    <source>
        <dbReference type="Google" id="ProtNLM"/>
    </source>
</evidence>
<feature type="transmembrane region" description="Helical" evidence="6">
    <location>
        <begin position="196"/>
        <end position="218"/>
    </location>
</feature>
<evidence type="ECO:0000256" key="1">
    <source>
        <dbReference type="ARBA" id="ARBA00004141"/>
    </source>
</evidence>
<keyword evidence="2 6" id="KW-0812">Transmembrane</keyword>
<evidence type="ECO:0000313" key="8">
    <source>
        <dbReference type="Proteomes" id="UP000537989"/>
    </source>
</evidence>